<keyword evidence="2" id="KW-0805">Transcription regulation</keyword>
<dbReference type="SUPFAM" id="SSF88659">
    <property type="entry name" value="Sigma3 and sigma4 domains of RNA polymerase sigma factors"/>
    <property type="match status" value="1"/>
</dbReference>
<gene>
    <name evidence="8" type="ORF">CTKZ_09370</name>
</gene>
<evidence type="ECO:0000313" key="9">
    <source>
        <dbReference type="Proteomes" id="UP000288246"/>
    </source>
</evidence>
<dbReference type="OrthoDB" id="3688906at2"/>
<dbReference type="NCBIfam" id="TIGR02937">
    <property type="entry name" value="sigma70-ECF"/>
    <property type="match status" value="1"/>
</dbReference>
<dbReference type="InterPro" id="IPR013249">
    <property type="entry name" value="RNA_pol_sigma70_r4_t2"/>
</dbReference>
<feature type="domain" description="RNA polymerase sigma factor 70 region 4 type 2" evidence="7">
    <location>
        <begin position="102"/>
        <end position="154"/>
    </location>
</feature>
<keyword evidence="9" id="KW-1185">Reference proteome</keyword>
<dbReference type="RefSeq" id="WP_124341912.1">
    <property type="nucleotide sequence ID" value="NZ_BHYL01000062.1"/>
</dbReference>
<dbReference type="Gene3D" id="1.10.1740.10">
    <property type="match status" value="1"/>
</dbReference>
<comment type="caution">
    <text evidence="8">The sequence shown here is derived from an EMBL/GenBank/DDBJ whole genome shotgun (WGS) entry which is preliminary data.</text>
</comment>
<dbReference type="Proteomes" id="UP000288246">
    <property type="component" value="Unassembled WGS sequence"/>
</dbReference>
<dbReference type="CDD" id="cd06171">
    <property type="entry name" value="Sigma70_r4"/>
    <property type="match status" value="1"/>
</dbReference>
<dbReference type="AlphaFoldDB" id="A0A401UXI3"/>
<name>A0A401UXI3_9CELL</name>
<dbReference type="InterPro" id="IPR036388">
    <property type="entry name" value="WH-like_DNA-bd_sf"/>
</dbReference>
<keyword evidence="4" id="KW-0238">DNA-binding</keyword>
<evidence type="ECO:0000256" key="1">
    <source>
        <dbReference type="ARBA" id="ARBA00010641"/>
    </source>
</evidence>
<dbReference type="SUPFAM" id="SSF88946">
    <property type="entry name" value="Sigma2 domain of RNA polymerase sigma factors"/>
    <property type="match status" value="1"/>
</dbReference>
<dbReference type="PANTHER" id="PTHR43133">
    <property type="entry name" value="RNA POLYMERASE ECF-TYPE SIGMA FACTO"/>
    <property type="match status" value="1"/>
</dbReference>
<organism evidence="8 9">
    <name type="scientific">Cellulomonas algicola</name>
    <dbReference type="NCBI Taxonomy" id="2071633"/>
    <lineage>
        <taxon>Bacteria</taxon>
        <taxon>Bacillati</taxon>
        <taxon>Actinomycetota</taxon>
        <taxon>Actinomycetes</taxon>
        <taxon>Micrococcales</taxon>
        <taxon>Cellulomonadaceae</taxon>
        <taxon>Cellulomonas</taxon>
    </lineage>
</organism>
<evidence type="ECO:0000259" key="7">
    <source>
        <dbReference type="Pfam" id="PF08281"/>
    </source>
</evidence>
<protein>
    <submittedName>
        <fullName evidence="8">RNA polymerase sigma factor</fullName>
    </submittedName>
</protein>
<dbReference type="Gene3D" id="1.10.10.10">
    <property type="entry name" value="Winged helix-like DNA-binding domain superfamily/Winged helix DNA-binding domain"/>
    <property type="match status" value="1"/>
</dbReference>
<evidence type="ECO:0000313" key="8">
    <source>
        <dbReference type="EMBL" id="GCD19375.1"/>
    </source>
</evidence>
<reference evidence="8 9" key="1">
    <citation type="submission" date="2018-11" db="EMBL/GenBank/DDBJ databases">
        <title>Draft genome sequence of Cellulomonas takizawaensis strain TKZ-21.</title>
        <authorList>
            <person name="Yamamura H."/>
            <person name="Hayashi T."/>
            <person name="Hamada M."/>
            <person name="Serisawa Y."/>
            <person name="Matsuyama K."/>
            <person name="Nakagawa Y."/>
            <person name="Otoguro M."/>
            <person name="Yanagida F."/>
            <person name="Hayakawa M."/>
        </authorList>
    </citation>
    <scope>NUCLEOTIDE SEQUENCE [LARGE SCALE GENOMIC DNA]</scope>
    <source>
        <strain evidence="8 9">TKZ-21</strain>
    </source>
</reference>
<evidence type="ECO:0000256" key="3">
    <source>
        <dbReference type="ARBA" id="ARBA00023082"/>
    </source>
</evidence>
<dbReference type="InterPro" id="IPR014284">
    <property type="entry name" value="RNA_pol_sigma-70_dom"/>
</dbReference>
<evidence type="ECO:0000259" key="6">
    <source>
        <dbReference type="Pfam" id="PF04542"/>
    </source>
</evidence>
<dbReference type="PANTHER" id="PTHR43133:SF50">
    <property type="entry name" value="ECF RNA POLYMERASE SIGMA FACTOR SIGM"/>
    <property type="match status" value="1"/>
</dbReference>
<dbReference type="GO" id="GO:0003677">
    <property type="term" value="F:DNA binding"/>
    <property type="evidence" value="ECO:0007669"/>
    <property type="project" value="UniProtKB-KW"/>
</dbReference>
<proteinExistence type="inferred from homology"/>
<comment type="similarity">
    <text evidence="1">Belongs to the sigma-70 factor family. ECF subfamily.</text>
</comment>
<dbReference type="InterPro" id="IPR013325">
    <property type="entry name" value="RNA_pol_sigma_r2"/>
</dbReference>
<dbReference type="Pfam" id="PF04542">
    <property type="entry name" value="Sigma70_r2"/>
    <property type="match status" value="1"/>
</dbReference>
<sequence>MHWDDVLDELVRERGPALLRYAYLLTGDAADAQELVQDALVSVLSRRARLREPAAVEAYVRQTVLRTYVDGYRRRRQWLRVRHLVATPDTSAGPADGVDARQDVVAALAGLAPRVRACVVLRYFEDLTVPEIADRLDLATGTVKRYLSDGVRALERVLGPVATEPTEIQLVTPRSAR</sequence>
<evidence type="ECO:0000256" key="4">
    <source>
        <dbReference type="ARBA" id="ARBA00023125"/>
    </source>
</evidence>
<dbReference type="Pfam" id="PF08281">
    <property type="entry name" value="Sigma70_r4_2"/>
    <property type="match status" value="1"/>
</dbReference>
<evidence type="ECO:0000256" key="5">
    <source>
        <dbReference type="ARBA" id="ARBA00023163"/>
    </source>
</evidence>
<dbReference type="GO" id="GO:0006352">
    <property type="term" value="P:DNA-templated transcription initiation"/>
    <property type="evidence" value="ECO:0007669"/>
    <property type="project" value="InterPro"/>
</dbReference>
<dbReference type="InterPro" id="IPR013324">
    <property type="entry name" value="RNA_pol_sigma_r3/r4-like"/>
</dbReference>
<accession>A0A401UXI3</accession>
<keyword evidence="3" id="KW-0731">Sigma factor</keyword>
<dbReference type="EMBL" id="BHYL01000062">
    <property type="protein sequence ID" value="GCD19375.1"/>
    <property type="molecule type" value="Genomic_DNA"/>
</dbReference>
<dbReference type="GO" id="GO:0016987">
    <property type="term" value="F:sigma factor activity"/>
    <property type="evidence" value="ECO:0007669"/>
    <property type="project" value="UniProtKB-KW"/>
</dbReference>
<feature type="domain" description="RNA polymerase sigma-70 region 2" evidence="6">
    <location>
        <begin position="10"/>
        <end position="76"/>
    </location>
</feature>
<evidence type="ECO:0000256" key="2">
    <source>
        <dbReference type="ARBA" id="ARBA00023015"/>
    </source>
</evidence>
<dbReference type="InterPro" id="IPR007627">
    <property type="entry name" value="RNA_pol_sigma70_r2"/>
</dbReference>
<keyword evidence="5" id="KW-0804">Transcription</keyword>
<dbReference type="InterPro" id="IPR039425">
    <property type="entry name" value="RNA_pol_sigma-70-like"/>
</dbReference>